<feature type="region of interest" description="Disordered" evidence="1">
    <location>
        <begin position="1"/>
        <end position="30"/>
    </location>
</feature>
<name>A0A3E2HIX1_SCYLI</name>
<proteinExistence type="predicted"/>
<gene>
    <name evidence="2" type="ORF">B7463_g2964</name>
</gene>
<feature type="region of interest" description="Disordered" evidence="1">
    <location>
        <begin position="63"/>
        <end position="108"/>
    </location>
</feature>
<feature type="region of interest" description="Disordered" evidence="1">
    <location>
        <begin position="223"/>
        <end position="242"/>
    </location>
</feature>
<dbReference type="AlphaFoldDB" id="A0A3E2HIX1"/>
<protein>
    <submittedName>
        <fullName evidence="2">Uncharacterized protein</fullName>
    </submittedName>
</protein>
<evidence type="ECO:0000313" key="3">
    <source>
        <dbReference type="Proteomes" id="UP000258309"/>
    </source>
</evidence>
<accession>A0A3E2HIX1</accession>
<reference evidence="2 3" key="1">
    <citation type="submission" date="2018-05" db="EMBL/GenBank/DDBJ databases">
        <title>Draft genome sequence of Scytalidium lignicola DSM 105466, a ubiquitous saprotrophic fungus.</title>
        <authorList>
            <person name="Buettner E."/>
            <person name="Gebauer A.M."/>
            <person name="Hofrichter M."/>
            <person name="Liers C."/>
            <person name="Kellner H."/>
        </authorList>
    </citation>
    <scope>NUCLEOTIDE SEQUENCE [LARGE SCALE GENOMIC DNA]</scope>
    <source>
        <strain evidence="2 3">DSM 105466</strain>
    </source>
</reference>
<feature type="compositionally biased region" description="Polar residues" evidence="1">
    <location>
        <begin position="20"/>
        <end position="30"/>
    </location>
</feature>
<dbReference type="STRING" id="5539.A0A3E2HIX1"/>
<dbReference type="EMBL" id="NCSJ02000036">
    <property type="protein sequence ID" value="RFU33376.1"/>
    <property type="molecule type" value="Genomic_DNA"/>
</dbReference>
<feature type="compositionally biased region" description="Polar residues" evidence="1">
    <location>
        <begin position="228"/>
        <end position="242"/>
    </location>
</feature>
<sequence length="332" mass="35851">MSDDKGKARARDEKEDTKISNDATQNSLLSRVVNSATGLTKSAFAAPTNNEVNDAAAVASTISGKGHIPSGNSSSAWTESSKQAQQNAPSSSQPGVSSSFQSGHAEQHASNAEVEFSSFLDGIDTFKASETDQNALLAGQNFELGLRQASSQVPVAAVSPPITVTEQERFDGAEVVAMLSSSNGTGGIFEAPEDDTIYDWSFSEEQLSQIRAITRDLLPPLEPHGSISADNPRNLNPPFTDQYSVPRIDASADESYMYFGISGDPDAARQMWREQWEGVLSRYADDVWGNLLPLVQEARKEVENMSNVEGSETQEPKALRRLGIILGHLRKQ</sequence>
<comment type="caution">
    <text evidence="2">The sequence shown here is derived from an EMBL/GenBank/DDBJ whole genome shotgun (WGS) entry which is preliminary data.</text>
</comment>
<feature type="compositionally biased region" description="Low complexity" evidence="1">
    <location>
        <begin position="80"/>
        <end position="103"/>
    </location>
</feature>
<feature type="non-terminal residue" evidence="2">
    <location>
        <position position="332"/>
    </location>
</feature>
<keyword evidence="3" id="KW-1185">Reference proteome</keyword>
<organism evidence="2 3">
    <name type="scientific">Scytalidium lignicola</name>
    <name type="common">Hyphomycete</name>
    <dbReference type="NCBI Taxonomy" id="5539"/>
    <lineage>
        <taxon>Eukaryota</taxon>
        <taxon>Fungi</taxon>
        <taxon>Dikarya</taxon>
        <taxon>Ascomycota</taxon>
        <taxon>Pezizomycotina</taxon>
        <taxon>Leotiomycetes</taxon>
        <taxon>Leotiomycetes incertae sedis</taxon>
        <taxon>Scytalidium</taxon>
    </lineage>
</organism>
<feature type="compositionally biased region" description="Basic and acidic residues" evidence="1">
    <location>
        <begin position="1"/>
        <end position="19"/>
    </location>
</feature>
<feature type="compositionally biased region" description="Polar residues" evidence="1">
    <location>
        <begin position="70"/>
        <end position="79"/>
    </location>
</feature>
<evidence type="ECO:0000313" key="2">
    <source>
        <dbReference type="EMBL" id="RFU33376.1"/>
    </source>
</evidence>
<evidence type="ECO:0000256" key="1">
    <source>
        <dbReference type="SAM" id="MobiDB-lite"/>
    </source>
</evidence>
<dbReference type="OrthoDB" id="5337545at2759"/>
<dbReference type="Proteomes" id="UP000258309">
    <property type="component" value="Unassembled WGS sequence"/>
</dbReference>
<dbReference type="OMA" id="LKMILRH"/>
<feature type="non-terminal residue" evidence="2">
    <location>
        <position position="1"/>
    </location>
</feature>